<dbReference type="EMBL" id="PNOT02000166">
    <property type="protein sequence ID" value="TSE11373.1"/>
    <property type="molecule type" value="Genomic_DNA"/>
</dbReference>
<gene>
    <name evidence="1" type="ORF">C1D09_013885</name>
</gene>
<organism evidence="1 2">
    <name type="scientific">Mesorhizobium intechi</name>
    <dbReference type="NCBI Taxonomy" id="537601"/>
    <lineage>
        <taxon>Bacteria</taxon>
        <taxon>Pseudomonadati</taxon>
        <taxon>Pseudomonadota</taxon>
        <taxon>Alphaproteobacteria</taxon>
        <taxon>Hyphomicrobiales</taxon>
        <taxon>Phyllobacteriaceae</taxon>
        <taxon>Mesorhizobium</taxon>
    </lineage>
</organism>
<keyword evidence="2" id="KW-1185">Reference proteome</keyword>
<sequence length="103" mass="11334">TVKQGRETLPVIIGTPIADEKINGETFDGKTETAIFPGDLPEKIDVVFDVSGSDHAQDSTEPAIRFVRFRPPKLERTAEGVTLSLPHIRLDRALQFLIGDHLA</sequence>
<dbReference type="PANTHER" id="PTHR38605:SF1">
    <property type="entry name" value="ATPASE"/>
    <property type="match status" value="1"/>
</dbReference>
<dbReference type="AlphaFoldDB" id="A0A8T9AQ61"/>
<reference evidence="1" key="1">
    <citation type="submission" date="2019-07" db="EMBL/GenBank/DDBJ databases">
        <title>Mesorhizobum intechiensis sp. nov. isolated from nodules of Lotus tenuis growing in lowlands of the Flooding Pampa, Argentina.</title>
        <authorList>
            <person name="Estrella M.J."/>
            <person name="Torres Tejerizo G.A."/>
            <person name="Cumpa Velazquez L.M."/>
            <person name="Fontana F."/>
            <person name="Hansen L."/>
            <person name="Pistorio M."/>
            <person name="Sannazzaro A.I."/>
        </authorList>
    </citation>
    <scope>NUCLEOTIDE SEQUENCE</scope>
    <source>
        <strain evidence="1">BD68</strain>
    </source>
</reference>
<name>A0A8T9AQ61_9HYPH</name>
<feature type="non-terminal residue" evidence="1">
    <location>
        <position position="1"/>
    </location>
</feature>
<dbReference type="Proteomes" id="UP000235507">
    <property type="component" value="Unassembled WGS sequence"/>
</dbReference>
<dbReference type="Pfam" id="PF04317">
    <property type="entry name" value="DUF463"/>
    <property type="match status" value="1"/>
</dbReference>
<dbReference type="RefSeq" id="WP_167514602.1">
    <property type="nucleotide sequence ID" value="NZ_PNOT02000166.1"/>
</dbReference>
<evidence type="ECO:0000313" key="1">
    <source>
        <dbReference type="EMBL" id="TSE11373.1"/>
    </source>
</evidence>
<accession>A0A8T9AQ61</accession>
<proteinExistence type="predicted"/>
<comment type="caution">
    <text evidence="1">The sequence shown here is derived from an EMBL/GenBank/DDBJ whole genome shotgun (WGS) entry which is preliminary data.</text>
</comment>
<protein>
    <submittedName>
        <fullName evidence="1">YcjX family protein</fullName>
    </submittedName>
</protein>
<dbReference type="InterPro" id="IPR007413">
    <property type="entry name" value="YcjX-like"/>
</dbReference>
<evidence type="ECO:0000313" key="2">
    <source>
        <dbReference type="Proteomes" id="UP000235507"/>
    </source>
</evidence>
<dbReference type="PANTHER" id="PTHR38605">
    <property type="entry name" value="ATPASE-RELATED"/>
    <property type="match status" value="1"/>
</dbReference>